<dbReference type="STRING" id="748224.HMPREF9436_01007"/>
<evidence type="ECO:0000259" key="1">
    <source>
        <dbReference type="Pfam" id="PF13613"/>
    </source>
</evidence>
<sequence>MDAADTRASPEKEEVICMRSITAQRLAEFTEQDYEFTFGITRKEFAQMLEALNAAYCKEHRRRPHFTKITMQDKLVLTLLYRREYRSMENIAAEYGVSRDTIADNIHWVERALLNANLLQNSVTCVYKTN</sequence>
<evidence type="ECO:0000313" key="3">
    <source>
        <dbReference type="Proteomes" id="UP000006028"/>
    </source>
</evidence>
<proteinExistence type="predicted"/>
<dbReference type="Proteomes" id="UP000006028">
    <property type="component" value="Unassembled WGS sequence"/>
</dbReference>
<accession>E2ZH69</accession>
<protein>
    <recommendedName>
        <fullName evidence="1">Transposase Helix-turn-helix domain-containing protein</fullName>
    </recommendedName>
</protein>
<dbReference type="Pfam" id="PF13613">
    <property type="entry name" value="HTH_Tnp_4"/>
    <property type="match status" value="1"/>
</dbReference>
<dbReference type="BioCyc" id="FCF748224-HMP:GTSS-827-MONOMER"/>
<feature type="domain" description="Transposase Helix-turn-helix" evidence="1">
    <location>
        <begin position="68"/>
        <end position="113"/>
    </location>
</feature>
<dbReference type="eggNOG" id="ENOG50309XJ">
    <property type="taxonomic scope" value="Bacteria"/>
</dbReference>
<reference evidence="2 3" key="1">
    <citation type="submission" date="2010-08" db="EMBL/GenBank/DDBJ databases">
        <authorList>
            <person name="Weinstock G."/>
            <person name="Sodergren E."/>
            <person name="Clifton S."/>
            <person name="Fulton L."/>
            <person name="Fulton B."/>
            <person name="Courtney L."/>
            <person name="Fronick C."/>
            <person name="Harrison M."/>
            <person name="Strong C."/>
            <person name="Farmer C."/>
            <person name="Delahaunty K."/>
            <person name="Markovic C."/>
            <person name="Hall O."/>
            <person name="Minx P."/>
            <person name="Tomlinson C."/>
            <person name="Mitreva M."/>
            <person name="Hou S."/>
            <person name="Chen J."/>
            <person name="Wollam A."/>
            <person name="Pepin K.H."/>
            <person name="Johnson M."/>
            <person name="Bhonagiri V."/>
            <person name="Zhang X."/>
            <person name="Suruliraj S."/>
            <person name="Warren W."/>
            <person name="Chinwalla A."/>
            <person name="Mardis E.R."/>
            <person name="Wilson R.K."/>
        </authorList>
    </citation>
    <scope>NUCLEOTIDE SEQUENCE [LARGE SCALE GENOMIC DNA]</scope>
    <source>
        <strain evidence="2 3">KLE1255</strain>
    </source>
</reference>
<comment type="caution">
    <text evidence="2">The sequence shown here is derived from an EMBL/GenBank/DDBJ whole genome shotgun (WGS) entry which is preliminary data.</text>
</comment>
<dbReference type="AlphaFoldDB" id="E2ZH69"/>
<dbReference type="HOGENOM" id="CLU_1934882_0_0_9"/>
<name>E2ZH69_9FIRM</name>
<organism evidence="2 3">
    <name type="scientific">Faecalibacterium cf. prausnitzii KLE1255</name>
    <dbReference type="NCBI Taxonomy" id="748224"/>
    <lineage>
        <taxon>Bacteria</taxon>
        <taxon>Bacillati</taxon>
        <taxon>Bacillota</taxon>
        <taxon>Clostridia</taxon>
        <taxon>Eubacteriales</taxon>
        <taxon>Oscillospiraceae</taxon>
        <taxon>Faecalibacterium</taxon>
    </lineage>
</organism>
<gene>
    <name evidence="2" type="ORF">HMPREF9436_01007</name>
</gene>
<dbReference type="InterPro" id="IPR027805">
    <property type="entry name" value="Transposase_HTH_dom"/>
</dbReference>
<evidence type="ECO:0000313" key="2">
    <source>
        <dbReference type="EMBL" id="EFQ07452.1"/>
    </source>
</evidence>
<dbReference type="EMBL" id="AECU01000084">
    <property type="protein sequence ID" value="EFQ07452.1"/>
    <property type="molecule type" value="Genomic_DNA"/>
</dbReference>